<keyword evidence="1" id="KW-0614">Plasmid</keyword>
<dbReference type="Gene3D" id="2.60.120.10">
    <property type="entry name" value="Jelly Rolls"/>
    <property type="match status" value="1"/>
</dbReference>
<accession>A9B8Z9</accession>
<dbReference type="BioCyc" id="HAUR316274:GHYA-5248-MONOMER"/>
<evidence type="ECO:0000313" key="1">
    <source>
        <dbReference type="EMBL" id="ABX07813.1"/>
    </source>
</evidence>
<protein>
    <recommendedName>
        <fullName evidence="3">AraC-type arabinose-binding/dimerisation domain-containing protein</fullName>
    </recommendedName>
</protein>
<dbReference type="KEGG" id="hau:Haur_5186"/>
<dbReference type="PANTHER" id="PTHR37694:SF1">
    <property type="entry name" value="SLR8022 PROTEIN"/>
    <property type="match status" value="1"/>
</dbReference>
<evidence type="ECO:0000313" key="2">
    <source>
        <dbReference type="Proteomes" id="UP000000787"/>
    </source>
</evidence>
<organism evidence="1 2">
    <name type="scientific">Herpetosiphon aurantiacus (strain ATCC 23779 / DSM 785 / 114-95)</name>
    <dbReference type="NCBI Taxonomy" id="316274"/>
    <lineage>
        <taxon>Bacteria</taxon>
        <taxon>Bacillati</taxon>
        <taxon>Chloroflexota</taxon>
        <taxon>Chloroflexia</taxon>
        <taxon>Herpetosiphonales</taxon>
        <taxon>Herpetosiphonaceae</taxon>
        <taxon>Herpetosiphon</taxon>
    </lineage>
</organism>
<dbReference type="EMBL" id="CP000876">
    <property type="protein sequence ID" value="ABX07813.1"/>
    <property type="molecule type" value="Genomic_DNA"/>
</dbReference>
<dbReference type="InterPro" id="IPR011051">
    <property type="entry name" value="RmlC_Cupin_sf"/>
</dbReference>
<name>A9B8Z9_HERA2</name>
<gene>
    <name evidence="1" type="ordered locus">Haur_5186</name>
</gene>
<evidence type="ECO:0008006" key="3">
    <source>
        <dbReference type="Google" id="ProtNLM"/>
    </source>
</evidence>
<geneLocation type="plasmid" evidence="1 2">
    <name>pHAU01</name>
</geneLocation>
<sequence>MGRILAMGAVKPRRISSLSGSIAQGCQFGVYAILTPLRYKADRHGSPTQTRGLERAIDHGTRSVLPVRRSYLAILTRTLADRSHTTGHDLGGGRSAINCYPKHHGFHTPLRALGESSTRLRHHPMRDPTFADLFISEETAVARGYRNRYGGLSDALPIGTYPFQGVAMIDPIPVPNGAPRLRDHPITRGIGNNQILHLADAVDHLVNEVHPAIHGHRQITLFRQAPVTLVLFVFDAGGELPDHVAQGIVSIQVLNGRLSIQIAGNDHRLDAGQILFLNPAIAHSVRAEIASTMLLTVHHMESISMAQTTVEP</sequence>
<dbReference type="InterPro" id="IPR014710">
    <property type="entry name" value="RmlC-like_jellyroll"/>
</dbReference>
<reference evidence="1 2" key="1">
    <citation type="journal article" date="2011" name="Stand. Genomic Sci.">
        <title>Complete genome sequence of the filamentous gliding predatory bacterium Herpetosiphon aurantiacus type strain (114-95(T)).</title>
        <authorList>
            <person name="Kiss H."/>
            <person name="Nett M."/>
            <person name="Domin N."/>
            <person name="Martin K."/>
            <person name="Maresca J.A."/>
            <person name="Copeland A."/>
            <person name="Lapidus A."/>
            <person name="Lucas S."/>
            <person name="Berry K.W."/>
            <person name="Glavina Del Rio T."/>
            <person name="Dalin E."/>
            <person name="Tice H."/>
            <person name="Pitluck S."/>
            <person name="Richardson P."/>
            <person name="Bruce D."/>
            <person name="Goodwin L."/>
            <person name="Han C."/>
            <person name="Detter J.C."/>
            <person name="Schmutz J."/>
            <person name="Brettin T."/>
            <person name="Land M."/>
            <person name="Hauser L."/>
            <person name="Kyrpides N.C."/>
            <person name="Ivanova N."/>
            <person name="Goker M."/>
            <person name="Woyke T."/>
            <person name="Klenk H.P."/>
            <person name="Bryant D.A."/>
        </authorList>
    </citation>
    <scope>NUCLEOTIDE SEQUENCE [LARGE SCALE GENOMIC DNA]</scope>
    <source>
        <strain evidence="2">ATCC 23779 / DSM 785 / 114-95</strain>
        <plasmid evidence="1">pHAU01</plasmid>
    </source>
</reference>
<dbReference type="AlphaFoldDB" id="A9B8Z9"/>
<dbReference type="InParanoid" id="A9B8Z9"/>
<dbReference type="CDD" id="cd02230">
    <property type="entry name" value="cupin_HP0902-like"/>
    <property type="match status" value="1"/>
</dbReference>
<dbReference type="Proteomes" id="UP000000787">
    <property type="component" value="Plasmid pHAU01"/>
</dbReference>
<keyword evidence="2" id="KW-1185">Reference proteome</keyword>
<dbReference type="PROSITE" id="PS51257">
    <property type="entry name" value="PROKAR_LIPOPROTEIN"/>
    <property type="match status" value="1"/>
</dbReference>
<dbReference type="HOGENOM" id="CLU_890736_0_0_0"/>
<dbReference type="PANTHER" id="PTHR37694">
    <property type="entry name" value="SLR8022 PROTEIN"/>
    <property type="match status" value="1"/>
</dbReference>
<proteinExistence type="predicted"/>
<dbReference type="SUPFAM" id="SSF51182">
    <property type="entry name" value="RmlC-like cupins"/>
    <property type="match status" value="1"/>
</dbReference>